<name>A0AAI8VFG7_9PEZI</name>
<evidence type="ECO:0000259" key="3">
    <source>
        <dbReference type="PROSITE" id="PS51471"/>
    </source>
</evidence>
<gene>
    <name evidence="4" type="ORF">KHLLAP_LOCUS4148</name>
</gene>
<dbReference type="GO" id="GO:0008198">
    <property type="term" value="F:ferrous iron binding"/>
    <property type="evidence" value="ECO:0007669"/>
    <property type="project" value="TreeGrafter"/>
</dbReference>
<reference evidence="4" key="1">
    <citation type="submission" date="2023-10" db="EMBL/GenBank/DDBJ databases">
        <authorList>
            <person name="Hackl T."/>
        </authorList>
    </citation>
    <scope>NUCLEOTIDE SEQUENCE</scope>
</reference>
<dbReference type="PANTHER" id="PTHR31573">
    <property type="entry name" value="ALPHA-KETOGLUTARATE-DEPENDENT DIOXYGENASE ALKB HOMOLOG 2"/>
    <property type="match status" value="1"/>
</dbReference>
<feature type="binding site" evidence="1">
    <location>
        <position position="669"/>
    </location>
    <ligand>
        <name>2-oxoglutarate</name>
        <dbReference type="ChEBI" id="CHEBI:16810"/>
    </ligand>
</feature>
<feature type="compositionally biased region" description="Polar residues" evidence="2">
    <location>
        <begin position="18"/>
        <end position="51"/>
    </location>
</feature>
<dbReference type="PANTHER" id="PTHR31573:SF4">
    <property type="entry name" value="FE2OG DIOXYGENASE DOMAIN-CONTAINING PROTEIN"/>
    <property type="match status" value="1"/>
</dbReference>
<accession>A0AAI8VFG7</accession>
<dbReference type="InterPro" id="IPR005123">
    <property type="entry name" value="Oxoglu/Fe-dep_dioxygenase_dom"/>
</dbReference>
<evidence type="ECO:0000313" key="5">
    <source>
        <dbReference type="Proteomes" id="UP001295740"/>
    </source>
</evidence>
<dbReference type="AlphaFoldDB" id="A0AAI8VFG7"/>
<organism evidence="4 5">
    <name type="scientific">Anthostomella pinea</name>
    <dbReference type="NCBI Taxonomy" id="933095"/>
    <lineage>
        <taxon>Eukaryota</taxon>
        <taxon>Fungi</taxon>
        <taxon>Dikarya</taxon>
        <taxon>Ascomycota</taxon>
        <taxon>Pezizomycotina</taxon>
        <taxon>Sordariomycetes</taxon>
        <taxon>Xylariomycetidae</taxon>
        <taxon>Xylariales</taxon>
        <taxon>Xylariaceae</taxon>
        <taxon>Anthostomella</taxon>
    </lineage>
</organism>
<dbReference type="SUPFAM" id="SSF51197">
    <property type="entry name" value="Clavaminate synthase-like"/>
    <property type="match status" value="1"/>
</dbReference>
<dbReference type="InterPro" id="IPR027450">
    <property type="entry name" value="AlkB-like"/>
</dbReference>
<dbReference type="GO" id="GO:0035516">
    <property type="term" value="F:broad specificity oxidative DNA demethylase activity"/>
    <property type="evidence" value="ECO:0007669"/>
    <property type="project" value="TreeGrafter"/>
</dbReference>
<feature type="region of interest" description="Disordered" evidence="2">
    <location>
        <begin position="140"/>
        <end position="175"/>
    </location>
</feature>
<dbReference type="GO" id="GO:0051747">
    <property type="term" value="F:cytosine C-5 DNA demethylase activity"/>
    <property type="evidence" value="ECO:0007669"/>
    <property type="project" value="TreeGrafter"/>
</dbReference>
<evidence type="ECO:0000256" key="1">
    <source>
        <dbReference type="PIRSR" id="PIRSR632852-1"/>
    </source>
</evidence>
<evidence type="ECO:0000313" key="4">
    <source>
        <dbReference type="EMBL" id="CAJ2503680.1"/>
    </source>
</evidence>
<proteinExistence type="predicted"/>
<dbReference type="Proteomes" id="UP001295740">
    <property type="component" value="Unassembled WGS sequence"/>
</dbReference>
<dbReference type="Pfam" id="PF13532">
    <property type="entry name" value="2OG-FeII_Oxy_2"/>
    <property type="match status" value="1"/>
</dbReference>
<dbReference type="PROSITE" id="PS51471">
    <property type="entry name" value="FE2OG_OXY"/>
    <property type="match status" value="1"/>
</dbReference>
<dbReference type="GO" id="GO:0006307">
    <property type="term" value="P:DNA alkylation repair"/>
    <property type="evidence" value="ECO:0007669"/>
    <property type="project" value="TreeGrafter"/>
</dbReference>
<keyword evidence="5" id="KW-1185">Reference proteome</keyword>
<protein>
    <submittedName>
        <fullName evidence="4">Uu.00g110740.m01.CDS01</fullName>
    </submittedName>
</protein>
<dbReference type="Gene3D" id="2.60.120.590">
    <property type="entry name" value="Alpha-ketoglutarate-dependent dioxygenase AlkB-like"/>
    <property type="match status" value="1"/>
</dbReference>
<dbReference type="EMBL" id="CAUWAG010000006">
    <property type="protein sequence ID" value="CAJ2503680.1"/>
    <property type="molecule type" value="Genomic_DNA"/>
</dbReference>
<feature type="region of interest" description="Disordered" evidence="2">
    <location>
        <begin position="1"/>
        <end position="86"/>
    </location>
</feature>
<dbReference type="InterPro" id="IPR037151">
    <property type="entry name" value="AlkB-like_sf"/>
</dbReference>
<feature type="compositionally biased region" description="Pro residues" evidence="2">
    <location>
        <begin position="147"/>
        <end position="157"/>
    </location>
</feature>
<feature type="binding site" evidence="1">
    <location>
        <position position="660"/>
    </location>
    <ligand>
        <name>2-oxoglutarate</name>
        <dbReference type="ChEBI" id="CHEBI:16810"/>
    </ligand>
</feature>
<feature type="binding site" evidence="1">
    <location>
        <position position="739"/>
    </location>
    <ligand>
        <name>2-oxoglutarate</name>
        <dbReference type="ChEBI" id="CHEBI:16810"/>
    </ligand>
</feature>
<feature type="compositionally biased region" description="Acidic residues" evidence="2">
    <location>
        <begin position="57"/>
        <end position="86"/>
    </location>
</feature>
<comment type="caution">
    <text evidence="4">The sequence shown here is derived from an EMBL/GenBank/DDBJ whole genome shotgun (WGS) entry which is preliminary data.</text>
</comment>
<feature type="domain" description="Fe2OG dioxygenase" evidence="3">
    <location>
        <begin position="651"/>
        <end position="757"/>
    </location>
</feature>
<sequence length="924" mass="102424">MDRLQHGPTTLVEKRPTGLTQTSLYDYMTTSSPLTSPIMSPQSSAPVSPGTQMADDSLTDDDFNMSDDHSDDESDDESVDVPDDMDLDDVIPALTTKKQLPLSNEVVFNSGLMTRSRAAKLAASADGTPPALQQFYHLQSPAHSQDPSPPFPPPSGPDDPINRSKPEAHGNPPVTANLRAALNNAVPYHQSHQGSIYSSNLMAQGVLLDAFTGTRDYLGNQVIITSVAGGRVRDEATGNMIRVASQGTNNQGYKALSNAFHARRPVVLIVGAGNPLLQVRVEHYYNVLDYFHITNIWSEGSINAAGELIQHYMVRFERVDLATRSWWETAGADLNPRHQPGEYHCRVQRCDNCHFDNDEIYDQGWTCLEPDCERFFQFPFEVDLDALQYSQAFLRRRFRFTNFPLPQPLVPELPSALSVRPGGMFGTEKHFKRGIVCPLCFYCSRRVLWHEWRCENPSGCEYVLHIPIREVPMNHIMAETAASILRRRQKFIHTDNDVLAFTTFGQGYDMATFYLPGETDARGEHDYVGSITIFRPTKTTLERPGGLNDLFMSMQDAVRERKINLRRNPARNKGHRIEELTSHFTSNIGADYKFGVVVATSSGFDEAPVPVMQALNRLTWAGETATKMTTRDVSRHGINADKASMPDEFREFNEQLILGYFEESKISYHDDGEKELGPTVATLSLGSPSVMCFRPKKNKRIGPQSTMHKKNRPPMVSFVLEHGDMVAMHGTDIHKHYEHKVDPEGIMRYALTCRYIRPEMMADETRRQLALTKGAVPEFWKNRPYLGEDNLDLLASPAASGHADGDLVMEGAANNIMVAPAANGLAADAVANDAVIEDAIAAGATADNAVVADIITTAQDNEMTNEVSIPMSVEDRFLGGITELNDIWRSNPGLVSQLSQQDRETVLALAATLSSTAGEGTNST</sequence>
<dbReference type="InterPro" id="IPR032852">
    <property type="entry name" value="ALKBH2"/>
</dbReference>
<evidence type="ECO:0000256" key="2">
    <source>
        <dbReference type="SAM" id="MobiDB-lite"/>
    </source>
</evidence>